<dbReference type="GO" id="GO:0043023">
    <property type="term" value="F:ribosomal large subunit binding"/>
    <property type="evidence" value="ECO:0007669"/>
    <property type="project" value="TreeGrafter"/>
</dbReference>
<organism evidence="6 7">
    <name type="scientific">Zalerion maritima</name>
    <dbReference type="NCBI Taxonomy" id="339359"/>
    <lineage>
        <taxon>Eukaryota</taxon>
        <taxon>Fungi</taxon>
        <taxon>Dikarya</taxon>
        <taxon>Ascomycota</taxon>
        <taxon>Pezizomycotina</taxon>
        <taxon>Sordariomycetes</taxon>
        <taxon>Lulworthiomycetidae</taxon>
        <taxon>Lulworthiales</taxon>
        <taxon>Lulworthiaceae</taxon>
        <taxon>Zalerion</taxon>
    </lineage>
</organism>
<dbReference type="InterPro" id="IPR036191">
    <property type="entry name" value="RRF_sf"/>
</dbReference>
<feature type="compositionally biased region" description="Low complexity" evidence="4">
    <location>
        <begin position="15"/>
        <end position="66"/>
    </location>
</feature>
<gene>
    <name evidence="6" type="ORF">MKZ38_004584</name>
</gene>
<dbReference type="Gene3D" id="3.30.1360.40">
    <property type="match status" value="1"/>
</dbReference>
<evidence type="ECO:0000259" key="5">
    <source>
        <dbReference type="Pfam" id="PF01765"/>
    </source>
</evidence>
<dbReference type="PANTHER" id="PTHR20982:SF3">
    <property type="entry name" value="MITOCHONDRIAL RIBOSOME RECYCLING FACTOR PSEUDO 1"/>
    <property type="match status" value="1"/>
</dbReference>
<evidence type="ECO:0000313" key="7">
    <source>
        <dbReference type="Proteomes" id="UP001201980"/>
    </source>
</evidence>
<dbReference type="InterPro" id="IPR023584">
    <property type="entry name" value="Ribosome_recyc_fac_dom"/>
</dbReference>
<feature type="compositionally biased region" description="Polar residues" evidence="4">
    <location>
        <begin position="87"/>
        <end position="99"/>
    </location>
</feature>
<proteinExistence type="inferred from homology"/>
<feature type="domain" description="Ribosome recycling factor" evidence="5">
    <location>
        <begin position="142"/>
        <end position="307"/>
    </location>
</feature>
<sequence length="313" mass="33938">MRSSRPALAPPAAPASPSKPTSQSPSSNGNASPYSSSSIRPTPTPSLPTLATSPLVAVASFSSSSRLSKKPKPSKKASKSTTESSAHTPKNSEPYSSIHTEADDTLSPSDKGHPAPSPSDLSDFPDLTSRFNKASEQFNTLLRKLRSGQTSLAVESISHLRVCPDKKTAPNETFPLRELATVVPRSGRTVSILVHDPSYTKGIMSAVQASPLYNQQPQKSPDNELELTMKMAKESPAEIAGRVKEAAHAYKEAVRMARQKRDKQHQLWVKDGTWVSDVKFKADGELKKKVDKKNAEIAKLEQQTLKSLASNWE</sequence>
<evidence type="ECO:0000313" key="6">
    <source>
        <dbReference type="EMBL" id="KAJ2905717.1"/>
    </source>
</evidence>
<dbReference type="GO" id="GO:0005739">
    <property type="term" value="C:mitochondrion"/>
    <property type="evidence" value="ECO:0007669"/>
    <property type="project" value="TreeGrafter"/>
</dbReference>
<dbReference type="GO" id="GO:0006412">
    <property type="term" value="P:translation"/>
    <property type="evidence" value="ECO:0007669"/>
    <property type="project" value="UniProtKB-KW"/>
</dbReference>
<dbReference type="AlphaFoldDB" id="A0AAD5RXW1"/>
<dbReference type="PANTHER" id="PTHR20982">
    <property type="entry name" value="RIBOSOME RECYCLING FACTOR"/>
    <property type="match status" value="1"/>
</dbReference>
<evidence type="ECO:0000256" key="2">
    <source>
        <dbReference type="ARBA" id="ARBA00022917"/>
    </source>
</evidence>
<comment type="similarity">
    <text evidence="1">Belongs to the RRF family.</text>
</comment>
<dbReference type="SUPFAM" id="SSF55194">
    <property type="entry name" value="Ribosome recycling factor, RRF"/>
    <property type="match status" value="1"/>
</dbReference>
<dbReference type="InterPro" id="IPR002661">
    <property type="entry name" value="Ribosome_recyc_fac"/>
</dbReference>
<keyword evidence="2" id="KW-0648">Protein biosynthesis</keyword>
<name>A0AAD5RXW1_9PEZI</name>
<evidence type="ECO:0000256" key="1">
    <source>
        <dbReference type="ARBA" id="ARBA00005912"/>
    </source>
</evidence>
<dbReference type="Proteomes" id="UP001201980">
    <property type="component" value="Unassembled WGS sequence"/>
</dbReference>
<dbReference type="EMBL" id="JAKWBI020000026">
    <property type="protein sequence ID" value="KAJ2905717.1"/>
    <property type="molecule type" value="Genomic_DNA"/>
</dbReference>
<protein>
    <recommendedName>
        <fullName evidence="5">Ribosome recycling factor domain-containing protein</fullName>
    </recommendedName>
</protein>
<evidence type="ECO:0000256" key="4">
    <source>
        <dbReference type="SAM" id="MobiDB-lite"/>
    </source>
</evidence>
<keyword evidence="7" id="KW-1185">Reference proteome</keyword>
<dbReference type="Pfam" id="PF01765">
    <property type="entry name" value="RRF"/>
    <property type="match status" value="1"/>
</dbReference>
<evidence type="ECO:0000256" key="3">
    <source>
        <dbReference type="ARBA" id="ARBA00024909"/>
    </source>
</evidence>
<comment type="caution">
    <text evidence="6">The sequence shown here is derived from an EMBL/GenBank/DDBJ whole genome shotgun (WGS) entry which is preliminary data.</text>
</comment>
<comment type="function">
    <text evidence="3">Necessary for protein synthesis in mitochondria. Functions as a ribosome recycling factor in mitochondria.</text>
</comment>
<dbReference type="Gene3D" id="1.10.132.20">
    <property type="entry name" value="Ribosome-recycling factor"/>
    <property type="match status" value="1"/>
</dbReference>
<reference evidence="6" key="1">
    <citation type="submission" date="2022-07" db="EMBL/GenBank/DDBJ databases">
        <title>Draft genome sequence of Zalerion maritima ATCC 34329, a (micro)plastics degrading marine fungus.</title>
        <authorList>
            <person name="Paco A."/>
            <person name="Goncalves M.F.M."/>
            <person name="Rocha-Santos T.A.P."/>
            <person name="Alves A."/>
        </authorList>
    </citation>
    <scope>NUCLEOTIDE SEQUENCE</scope>
    <source>
        <strain evidence="6">ATCC 34329</strain>
    </source>
</reference>
<feature type="compositionally biased region" description="Basic residues" evidence="4">
    <location>
        <begin position="67"/>
        <end position="78"/>
    </location>
</feature>
<accession>A0AAD5RXW1</accession>
<feature type="region of interest" description="Disordered" evidence="4">
    <location>
        <begin position="1"/>
        <end position="128"/>
    </location>
</feature>